<comment type="similarity">
    <text evidence="2 7">Belongs to the thiolase-like superfamily. Thiolase family.</text>
</comment>
<dbReference type="RefSeq" id="WP_182093058.1">
    <property type="nucleotide sequence ID" value="NZ_CP059540.1"/>
</dbReference>
<dbReference type="InterPro" id="IPR020613">
    <property type="entry name" value="Thiolase_CS"/>
</dbReference>
<feature type="active site" description="Acyl-thioester intermediate" evidence="6">
    <location>
        <position position="89"/>
    </location>
</feature>
<dbReference type="CDD" id="cd00751">
    <property type="entry name" value="thiolase"/>
    <property type="match status" value="1"/>
</dbReference>
<evidence type="ECO:0000256" key="2">
    <source>
        <dbReference type="ARBA" id="ARBA00010982"/>
    </source>
</evidence>
<dbReference type="PANTHER" id="PTHR43853">
    <property type="entry name" value="3-KETOACYL-COA THIOLASE, PEROXISOMAL"/>
    <property type="match status" value="1"/>
</dbReference>
<dbReference type="NCBIfam" id="TIGR01930">
    <property type="entry name" value="AcCoA-C-Actrans"/>
    <property type="match status" value="1"/>
</dbReference>
<dbReference type="InterPro" id="IPR020610">
    <property type="entry name" value="Thiolase_AS"/>
</dbReference>
<dbReference type="PANTHER" id="PTHR43853:SF21">
    <property type="entry name" value="STEROID 3-KETOACYL-COA THIOLASE"/>
    <property type="match status" value="1"/>
</dbReference>
<dbReference type="InterPro" id="IPR020615">
    <property type="entry name" value="Thiolase_acyl_enz_int_AS"/>
</dbReference>
<dbReference type="Pfam" id="PF00108">
    <property type="entry name" value="Thiolase_N"/>
    <property type="match status" value="1"/>
</dbReference>
<dbReference type="InterPro" id="IPR020616">
    <property type="entry name" value="Thiolase_N"/>
</dbReference>
<sequence>MREAVIVAGARTPVGKAKKGSLASVRPDDFGALVVRETLKRAGYDGPIDDLIMGCAMPEAEQGMNIARNIGALAGLPDTTPAVTVNRFCSSGLQSIAYAAERIMVGHAEAIIAGGVESMSMVPMMGNVLRPNAKIAETVPQYYMSMGHTAEQVATQYGVSREDQDAFAVRSHDNAARAIENGHFVDEIVPVEVIQRYVDSQNKYQEKSFMFEMDEGVRHGTSIQTLNKLRAAFSARGTVTAGNSSQTSDGAGSVLVMDREKAEALGLKPIAKFRSFATGGVPPEIMGIGPVVAIPKALKLAGLTKDDIDVWELNEAFASQSLGVIRELGLDMDKINLNGGAIALGHPLGATGSILTLRMLSELKRQNKQFGVVTMCIGGGMGAAGVFEML</sequence>
<dbReference type="NCBIfam" id="NF005805">
    <property type="entry name" value="PRK07661.1"/>
    <property type="match status" value="1"/>
</dbReference>
<keyword evidence="4 7" id="KW-0012">Acyltransferase</keyword>
<dbReference type="FunFam" id="3.40.47.10:FF:000010">
    <property type="entry name" value="Acetyl-CoA acetyltransferase (Thiolase)"/>
    <property type="match status" value="1"/>
</dbReference>
<evidence type="ECO:0000313" key="11">
    <source>
        <dbReference type="Proteomes" id="UP000514716"/>
    </source>
</evidence>
<dbReference type="GO" id="GO:0010124">
    <property type="term" value="P:phenylacetate catabolic process"/>
    <property type="evidence" value="ECO:0007669"/>
    <property type="project" value="TreeGrafter"/>
</dbReference>
<dbReference type="InterPro" id="IPR016039">
    <property type="entry name" value="Thiolase-like"/>
</dbReference>
<dbReference type="SUPFAM" id="SSF53901">
    <property type="entry name" value="Thiolase-like"/>
    <property type="match status" value="2"/>
</dbReference>
<dbReference type="AlphaFoldDB" id="A0A7D7RNC8"/>
<evidence type="ECO:0000259" key="8">
    <source>
        <dbReference type="Pfam" id="PF00108"/>
    </source>
</evidence>
<gene>
    <name evidence="10" type="ORF">H1Q58_05710</name>
</gene>
<dbReference type="EC" id="2.3.1.16" evidence="5"/>
<organism evidence="10 11">
    <name type="scientific">Planococcus maritimus</name>
    <dbReference type="NCBI Taxonomy" id="192421"/>
    <lineage>
        <taxon>Bacteria</taxon>
        <taxon>Bacillati</taxon>
        <taxon>Bacillota</taxon>
        <taxon>Bacilli</taxon>
        <taxon>Bacillales</taxon>
        <taxon>Caryophanaceae</taxon>
        <taxon>Planococcus</taxon>
    </lineage>
</organism>
<dbReference type="KEGG" id="pdec:H1Q58_05710"/>
<dbReference type="Pfam" id="PF02803">
    <property type="entry name" value="Thiolase_C"/>
    <property type="match status" value="1"/>
</dbReference>
<dbReference type="GO" id="GO:0003988">
    <property type="term" value="F:acetyl-CoA C-acyltransferase activity"/>
    <property type="evidence" value="ECO:0007669"/>
    <property type="project" value="UniProtKB-EC"/>
</dbReference>
<protein>
    <recommendedName>
        <fullName evidence="5">acetyl-CoA C-acyltransferase</fullName>
        <ecNumber evidence="5">2.3.1.16</ecNumber>
    </recommendedName>
</protein>
<keyword evidence="3 7" id="KW-0808">Transferase</keyword>
<dbReference type="InterPro" id="IPR050215">
    <property type="entry name" value="Thiolase-like_sf_Thiolase"/>
</dbReference>
<evidence type="ECO:0000256" key="7">
    <source>
        <dbReference type="RuleBase" id="RU003557"/>
    </source>
</evidence>
<reference evidence="10 11" key="1">
    <citation type="submission" date="2020-07" db="EMBL/GenBank/DDBJ databases">
        <title>Screening of a cold-adapted Planococcus bacterium producing protease in traditional shrimp paste and protease identification by genome sequencing.</title>
        <authorList>
            <person name="Gao R."/>
            <person name="Leng W."/>
            <person name="Chu Q."/>
            <person name="Wu X."/>
            <person name="Liu H."/>
            <person name="Li X."/>
        </authorList>
    </citation>
    <scope>NUCLEOTIDE SEQUENCE [LARGE SCALE GENOMIC DNA]</scope>
    <source>
        <strain evidence="10 11">XJ11</strain>
    </source>
</reference>
<feature type="domain" description="Thiolase N-terminal" evidence="8">
    <location>
        <begin position="5"/>
        <end position="259"/>
    </location>
</feature>
<evidence type="ECO:0000256" key="6">
    <source>
        <dbReference type="PIRSR" id="PIRSR000429-1"/>
    </source>
</evidence>
<dbReference type="InterPro" id="IPR020617">
    <property type="entry name" value="Thiolase_C"/>
</dbReference>
<feature type="active site" description="Proton acceptor" evidence="6">
    <location>
        <position position="376"/>
    </location>
</feature>
<dbReference type="PIRSF" id="PIRSF000429">
    <property type="entry name" value="Ac-CoA_Ac_transf"/>
    <property type="match status" value="1"/>
</dbReference>
<evidence type="ECO:0000256" key="1">
    <source>
        <dbReference type="ARBA" id="ARBA00005189"/>
    </source>
</evidence>
<keyword evidence="11" id="KW-1185">Reference proteome</keyword>
<evidence type="ECO:0000256" key="3">
    <source>
        <dbReference type="ARBA" id="ARBA00022679"/>
    </source>
</evidence>
<dbReference type="PROSITE" id="PS00099">
    <property type="entry name" value="THIOLASE_3"/>
    <property type="match status" value="1"/>
</dbReference>
<evidence type="ECO:0000256" key="5">
    <source>
        <dbReference type="ARBA" id="ARBA00024073"/>
    </source>
</evidence>
<dbReference type="EMBL" id="CP059540">
    <property type="protein sequence ID" value="QMT18484.1"/>
    <property type="molecule type" value="Genomic_DNA"/>
</dbReference>
<accession>A0A7D7RNC8</accession>
<dbReference type="Proteomes" id="UP000514716">
    <property type="component" value="Chromosome"/>
</dbReference>
<name>A0A7D7RNC8_PLAMR</name>
<comment type="pathway">
    <text evidence="1">Lipid metabolism.</text>
</comment>
<evidence type="ECO:0000313" key="10">
    <source>
        <dbReference type="EMBL" id="QMT18484.1"/>
    </source>
</evidence>
<dbReference type="InterPro" id="IPR002155">
    <property type="entry name" value="Thiolase"/>
</dbReference>
<dbReference type="Gene3D" id="3.40.47.10">
    <property type="match status" value="1"/>
</dbReference>
<feature type="domain" description="Thiolase C-terminal" evidence="9">
    <location>
        <begin position="267"/>
        <end position="388"/>
    </location>
</feature>
<dbReference type="PROSITE" id="PS00737">
    <property type="entry name" value="THIOLASE_2"/>
    <property type="match status" value="1"/>
</dbReference>
<evidence type="ECO:0000259" key="9">
    <source>
        <dbReference type="Pfam" id="PF02803"/>
    </source>
</evidence>
<dbReference type="GO" id="GO:0006635">
    <property type="term" value="P:fatty acid beta-oxidation"/>
    <property type="evidence" value="ECO:0007669"/>
    <property type="project" value="TreeGrafter"/>
</dbReference>
<proteinExistence type="inferred from homology"/>
<feature type="active site" description="Proton acceptor" evidence="6">
    <location>
        <position position="346"/>
    </location>
</feature>
<evidence type="ECO:0000256" key="4">
    <source>
        <dbReference type="ARBA" id="ARBA00023315"/>
    </source>
</evidence>
<dbReference type="PROSITE" id="PS00098">
    <property type="entry name" value="THIOLASE_1"/>
    <property type="match status" value="1"/>
</dbReference>
<dbReference type="GO" id="GO:0005737">
    <property type="term" value="C:cytoplasm"/>
    <property type="evidence" value="ECO:0007669"/>
    <property type="project" value="UniProtKB-ARBA"/>
</dbReference>